<dbReference type="EMBL" id="CP136862">
    <property type="protein sequence ID" value="WOJ91283.1"/>
    <property type="molecule type" value="Genomic_DNA"/>
</dbReference>
<protein>
    <submittedName>
        <fullName evidence="1">Uncharacterized protein</fullName>
    </submittedName>
</protein>
<reference evidence="1 2" key="1">
    <citation type="submission" date="2023-10" db="EMBL/GenBank/DDBJ databases">
        <title>Novel methanotroph of the genus Methylocapsa from a subarctic wetland.</title>
        <authorList>
            <person name="Belova S.E."/>
            <person name="Oshkin I.Y."/>
            <person name="Miroshnikov K."/>
            <person name="Dedysh S.N."/>
        </authorList>
    </citation>
    <scope>NUCLEOTIDE SEQUENCE [LARGE SCALE GENOMIC DNA]</scope>
    <source>
        <strain evidence="1 2">RX1</strain>
    </source>
</reference>
<keyword evidence="2" id="KW-1185">Reference proteome</keyword>
<accession>A0ABZ0HXJ8</accession>
<gene>
    <name evidence="1" type="ORF">RZS28_08525</name>
</gene>
<evidence type="ECO:0000313" key="1">
    <source>
        <dbReference type="EMBL" id="WOJ91283.1"/>
    </source>
</evidence>
<dbReference type="Proteomes" id="UP001626536">
    <property type="component" value="Chromosome"/>
</dbReference>
<evidence type="ECO:0000313" key="2">
    <source>
        <dbReference type="Proteomes" id="UP001626536"/>
    </source>
</evidence>
<sequence>MDLILKSSSDTIIKANSDKITLYYNQCRAASQRLSDDLLSHGHVAQVLRCSGLKTDAPDADKRWRETGAQEFWIHYVVQFDGQIVDLTRRQFFPACDNPFYQSSDAFAAEWTSFGPELQNPRHHAANIR</sequence>
<proteinExistence type="predicted"/>
<name>A0ABZ0HXJ8_9HYPH</name>
<organism evidence="1 2">
    <name type="scientific">Methylocapsa polymorpha</name>
    <dbReference type="NCBI Taxonomy" id="3080828"/>
    <lineage>
        <taxon>Bacteria</taxon>
        <taxon>Pseudomonadati</taxon>
        <taxon>Pseudomonadota</taxon>
        <taxon>Alphaproteobacteria</taxon>
        <taxon>Hyphomicrobiales</taxon>
        <taxon>Beijerinckiaceae</taxon>
        <taxon>Methylocapsa</taxon>
    </lineage>
</organism>
<dbReference type="RefSeq" id="WP_407340878.1">
    <property type="nucleotide sequence ID" value="NZ_CP136862.1"/>
</dbReference>